<reference evidence="4" key="1">
    <citation type="submission" date="2012-12" db="EMBL/GenBank/DDBJ databases">
        <authorList>
            <person name="Hellsten U."/>
            <person name="Grimwood J."/>
            <person name="Chapman J.A."/>
            <person name="Shapiro H."/>
            <person name="Aerts A."/>
            <person name="Otillar R.P."/>
            <person name="Terry A.Y."/>
            <person name="Boore J.L."/>
            <person name="Simakov O."/>
            <person name="Marletaz F."/>
            <person name="Cho S.-J."/>
            <person name="Edsinger-Gonzales E."/>
            <person name="Havlak P."/>
            <person name="Kuo D.-H."/>
            <person name="Larsson T."/>
            <person name="Lv J."/>
            <person name="Arendt D."/>
            <person name="Savage R."/>
            <person name="Osoegawa K."/>
            <person name="de Jong P."/>
            <person name="Lindberg D.R."/>
            <person name="Seaver E.C."/>
            <person name="Weisblat D.A."/>
            <person name="Putnam N.H."/>
            <person name="Grigoriev I.V."/>
            <person name="Rokhsar D.S."/>
        </authorList>
    </citation>
    <scope>NUCLEOTIDE SEQUENCE</scope>
    <source>
        <strain evidence="4">I ESC-2004</strain>
    </source>
</reference>
<protein>
    <recommendedName>
        <fullName evidence="5">SWIM-type domain-containing protein</fullName>
    </recommendedName>
</protein>
<evidence type="ECO:0000313" key="2">
    <source>
        <dbReference type="EMBL" id="ELU18253.1"/>
    </source>
</evidence>
<dbReference type="STRING" id="283909.R7VHE6"/>
<dbReference type="GO" id="GO:0031462">
    <property type="term" value="C:Cul2-RING ubiquitin ligase complex"/>
    <property type="evidence" value="ECO:0007669"/>
    <property type="project" value="TreeGrafter"/>
</dbReference>
<evidence type="ECO:0000256" key="1">
    <source>
        <dbReference type="SAM" id="MobiDB-lite"/>
    </source>
</evidence>
<dbReference type="OrthoDB" id="6284095at2759"/>
<reference evidence="2 4" key="2">
    <citation type="journal article" date="2013" name="Nature">
        <title>Insights into bilaterian evolution from three spiralian genomes.</title>
        <authorList>
            <person name="Simakov O."/>
            <person name="Marletaz F."/>
            <person name="Cho S.J."/>
            <person name="Edsinger-Gonzales E."/>
            <person name="Havlak P."/>
            <person name="Hellsten U."/>
            <person name="Kuo D.H."/>
            <person name="Larsson T."/>
            <person name="Lv J."/>
            <person name="Arendt D."/>
            <person name="Savage R."/>
            <person name="Osoegawa K."/>
            <person name="de Jong P."/>
            <person name="Grimwood J."/>
            <person name="Chapman J.A."/>
            <person name="Shapiro H."/>
            <person name="Aerts A."/>
            <person name="Otillar R.P."/>
            <person name="Terry A.Y."/>
            <person name="Boore J.L."/>
            <person name="Grigoriev I.V."/>
            <person name="Lindberg D.R."/>
            <person name="Seaver E.C."/>
            <person name="Weisblat D.A."/>
            <person name="Putnam N.H."/>
            <person name="Rokhsar D.S."/>
        </authorList>
    </citation>
    <scope>NUCLEOTIDE SEQUENCE</scope>
    <source>
        <strain evidence="2 4">I ESC-2004</strain>
    </source>
</reference>
<sequence length="1207" mass="137011">MWGSSDSEDYSGSDDELYLALDYHGYEDDDLRRPSIRGRGRNRAPGTGSASSDFFHWLFDDPSGSSSPSRARRPANGTNPDSHLFHLLGSIEALLANADTTTTTTKEPEDVALEAEHGVPSLLEMSARSVAKHYSCQHLENHDPPLDESLLKRVARWSFPEDLSHVYAIANLSQREGSWSRAELMANDGCIRDMWQVGFMATAFLCKWDQNSTASSDIRVSLTFEQQRILSSTCSGCRDNVWCRHVLAAIIYRIQNPKQVRVHAPVTEVLSTLNRDQLQKLLQYAINDDPASILGNVFKNIDAIRDSESQINATPGAPDPTFGGLNDGQKSQWQITLEDFQKNFEETISDRVNYLNRKLYMDSYDIEAKIGTKLSAFLHHALRLTRKREYMLAAETMKIIIESSIAIVVPPYAGTNELIQRFMHDLDRGISQLIVYLKDHCPAAHKMLINTVKQANSKSSTIDPLLRQPLPRNQYVEMPSLIPVYKQQLAKSDCVHQGPFMESYAAQFVPEMPDELKSLLDGRTTVSACTYREDPAVMVVRMEALLMLDHVTTFTKYYKIADRVLRVLTGILLKESILNVFCDDEERQKKVDCVFNIAAPQAEESAPVAKYWKGRKRRSSSRLGKQPMKKSKRSLTKDQKKNDLALSYALMNTLWMVNKCRKFDNNLADWNLTQLFSMNMLALELCHYQSLNEDLNDKARNWLLKMEAAISKQVECFSPMQSGAYTLYMEAMLVHGSHFFNHVYPLALLEILCVYGTKQDMNFRPSMILELCYNMMISSASALDEYASSLKNNSSYISFNDFVSMEAKSLYSHYVVKKTVLVFENFLSLVDMEGKQSSMVQEVLTVFRRHSNVLLLRCVERALRTYLIKLQKSPAVLEAAFQLVIYILETVRKRTFYSADGDMMTCVARAIGYKSLGLLSKRWPGIMTCNQLVDLISCLRSSFEHINPLPAEVVTVIFELLRSTEWHSEKDTLALLAHFKEGTAHYTEAIRVITDQTPTAFHPNVLFHLAKEKYNKSLPKGADPAIPKPLSQPVFQIVEKALQILPELHKNRPVLVSNSLLDDILPHMSWLFDCCFCKAPSSLVKDAIFKKLIAVMCDNTYYCGKCELLLLLTERLKDKPACMEKARQQVFLALLKSFLNSYSAQLLGISHTAYKNLVRGMKKSRDSCKQLSANGESAFLKEVVLPVMSKNARKKKLVEIMKEEFDL</sequence>
<dbReference type="HOGENOM" id="CLU_270139_0_0_1"/>
<dbReference type="PANTHER" id="PTHR22619">
    <property type="entry name" value="ZINC FINGER SWIM DOMAIN CONTAINING PROTEIN 4, 5, 6"/>
    <property type="match status" value="1"/>
</dbReference>
<proteinExistence type="predicted"/>
<evidence type="ECO:0000313" key="3">
    <source>
        <dbReference type="EnsemblMetazoa" id="CapteP185729"/>
    </source>
</evidence>
<dbReference type="OMA" id="RHDEECC"/>
<dbReference type="EMBL" id="KB292015">
    <property type="protein sequence ID" value="ELU18253.1"/>
    <property type="molecule type" value="Genomic_DNA"/>
</dbReference>
<reference evidence="3" key="3">
    <citation type="submission" date="2015-06" db="UniProtKB">
        <authorList>
            <consortium name="EnsemblMetazoa"/>
        </authorList>
    </citation>
    <scope>IDENTIFICATION</scope>
</reference>
<dbReference type="AlphaFoldDB" id="R7VHE6"/>
<name>R7VHE6_CAPTE</name>
<evidence type="ECO:0008006" key="5">
    <source>
        <dbReference type="Google" id="ProtNLM"/>
    </source>
</evidence>
<dbReference type="PANTHER" id="PTHR22619:SF1">
    <property type="entry name" value="ZINC FINGER SWIM DOMAIN-CONTAINING PROTEIN 8"/>
    <property type="match status" value="1"/>
</dbReference>
<gene>
    <name evidence="2" type="ORF">CAPTEDRAFT_185729</name>
</gene>
<evidence type="ECO:0000313" key="4">
    <source>
        <dbReference type="Proteomes" id="UP000014760"/>
    </source>
</evidence>
<dbReference type="Proteomes" id="UP000014760">
    <property type="component" value="Unassembled WGS sequence"/>
</dbReference>
<dbReference type="EMBL" id="AMQN01003822">
    <property type="status" value="NOT_ANNOTATED_CDS"/>
    <property type="molecule type" value="Genomic_DNA"/>
</dbReference>
<feature type="region of interest" description="Disordered" evidence="1">
    <location>
        <begin position="615"/>
        <end position="638"/>
    </location>
</feature>
<dbReference type="EnsemblMetazoa" id="CapteT185729">
    <property type="protein sequence ID" value="CapteP185729"/>
    <property type="gene ID" value="CapteG185729"/>
</dbReference>
<keyword evidence="4" id="KW-1185">Reference proteome</keyword>
<organism evidence="2">
    <name type="scientific">Capitella teleta</name>
    <name type="common">Polychaete worm</name>
    <dbReference type="NCBI Taxonomy" id="283909"/>
    <lineage>
        <taxon>Eukaryota</taxon>
        <taxon>Metazoa</taxon>
        <taxon>Spiralia</taxon>
        <taxon>Lophotrochozoa</taxon>
        <taxon>Annelida</taxon>
        <taxon>Polychaeta</taxon>
        <taxon>Sedentaria</taxon>
        <taxon>Scolecida</taxon>
        <taxon>Capitellidae</taxon>
        <taxon>Capitella</taxon>
    </lineage>
</organism>
<feature type="region of interest" description="Disordered" evidence="1">
    <location>
        <begin position="28"/>
        <end position="49"/>
    </location>
</feature>
<accession>R7VHE6</accession>